<reference evidence="2" key="1">
    <citation type="submission" date="2018-05" db="EMBL/GenBank/DDBJ databases">
        <authorList>
            <person name="Lanie J.A."/>
            <person name="Ng W.-L."/>
            <person name="Kazmierczak K.M."/>
            <person name="Andrzejewski T.M."/>
            <person name="Davidsen T.M."/>
            <person name="Wayne K.J."/>
            <person name="Tettelin H."/>
            <person name="Glass J.I."/>
            <person name="Rusch D."/>
            <person name="Podicherti R."/>
            <person name="Tsui H.-C.T."/>
            <person name="Winkler M.E."/>
        </authorList>
    </citation>
    <scope>NUCLEOTIDE SEQUENCE</scope>
</reference>
<feature type="transmembrane region" description="Helical" evidence="1">
    <location>
        <begin position="29"/>
        <end position="49"/>
    </location>
</feature>
<keyword evidence="1" id="KW-1133">Transmembrane helix</keyword>
<name>A0A382FZ42_9ZZZZ</name>
<accession>A0A382FZ42</accession>
<sequence>MNATLGYFIGFSIGCLAMFAALKTDYSALSKLFLILSLLIGAVLISWFVDEK</sequence>
<proteinExistence type="predicted"/>
<dbReference type="AlphaFoldDB" id="A0A382FZ42"/>
<evidence type="ECO:0000313" key="2">
    <source>
        <dbReference type="EMBL" id="SVB67527.1"/>
    </source>
</evidence>
<protein>
    <submittedName>
        <fullName evidence="2">Uncharacterized protein</fullName>
    </submittedName>
</protein>
<keyword evidence="1" id="KW-0812">Transmembrane</keyword>
<keyword evidence="1" id="KW-0472">Membrane</keyword>
<organism evidence="2">
    <name type="scientific">marine metagenome</name>
    <dbReference type="NCBI Taxonomy" id="408172"/>
    <lineage>
        <taxon>unclassified sequences</taxon>
        <taxon>metagenomes</taxon>
        <taxon>ecological metagenomes</taxon>
    </lineage>
</organism>
<feature type="transmembrane region" description="Helical" evidence="1">
    <location>
        <begin position="6"/>
        <end position="22"/>
    </location>
</feature>
<evidence type="ECO:0000256" key="1">
    <source>
        <dbReference type="SAM" id="Phobius"/>
    </source>
</evidence>
<dbReference type="EMBL" id="UINC01052327">
    <property type="protein sequence ID" value="SVB67527.1"/>
    <property type="molecule type" value="Genomic_DNA"/>
</dbReference>
<gene>
    <name evidence="2" type="ORF">METZ01_LOCUS220381</name>
</gene>